<proteinExistence type="predicted"/>
<dbReference type="GO" id="GO:0016887">
    <property type="term" value="F:ATP hydrolysis activity"/>
    <property type="evidence" value="ECO:0007669"/>
    <property type="project" value="InterPro"/>
</dbReference>
<dbReference type="AlphaFoldDB" id="A0A376VFL0"/>
<dbReference type="EMBL" id="UGCU01000001">
    <property type="protein sequence ID" value="STJ09550.1"/>
    <property type="molecule type" value="Genomic_DNA"/>
</dbReference>
<gene>
    <name evidence="2" type="ORF">NCTC9077_01176</name>
</gene>
<reference evidence="2 3" key="1">
    <citation type="submission" date="2018-06" db="EMBL/GenBank/DDBJ databases">
        <authorList>
            <consortium name="Pathogen Informatics"/>
            <person name="Doyle S."/>
        </authorList>
    </citation>
    <scope>NUCLEOTIDE SEQUENCE [LARGE SCALE GENOMIC DNA]</scope>
    <source>
        <strain evidence="2 3">NCTC9077</strain>
    </source>
</reference>
<sequence>MVTLEQFSYCPTHSTHPPFCYDFHYVKSGMVAIFGDNGSGKSTLAQLMAGWYPDFLPGEITGTGRFSVRPLGISRLMNNPPPSSSFSNRPICSSPAVPLAWKKKLPLGQKICVLLKKRLWRGLMPP</sequence>
<name>A0A376VFL0_ECOLX</name>
<feature type="domain" description="ABC transporter" evidence="1">
    <location>
        <begin position="26"/>
        <end position="60"/>
    </location>
</feature>
<dbReference type="Gene3D" id="3.40.50.300">
    <property type="entry name" value="P-loop containing nucleotide triphosphate hydrolases"/>
    <property type="match status" value="1"/>
</dbReference>
<organism evidence="2 3">
    <name type="scientific">Escherichia coli</name>
    <dbReference type="NCBI Taxonomy" id="562"/>
    <lineage>
        <taxon>Bacteria</taxon>
        <taxon>Pseudomonadati</taxon>
        <taxon>Pseudomonadota</taxon>
        <taxon>Gammaproteobacteria</taxon>
        <taxon>Enterobacterales</taxon>
        <taxon>Enterobacteriaceae</taxon>
        <taxon>Escherichia</taxon>
    </lineage>
</organism>
<protein>
    <submittedName>
        <fullName evidence="2">ABC transporter ATP-binding protein</fullName>
    </submittedName>
</protein>
<dbReference type="InterPro" id="IPR003439">
    <property type="entry name" value="ABC_transporter-like_ATP-bd"/>
</dbReference>
<keyword evidence="2" id="KW-0067">ATP-binding</keyword>
<dbReference type="SUPFAM" id="SSF52540">
    <property type="entry name" value="P-loop containing nucleoside triphosphate hydrolases"/>
    <property type="match status" value="1"/>
</dbReference>
<keyword evidence="2" id="KW-0547">Nucleotide-binding</keyword>
<dbReference type="InterPro" id="IPR027417">
    <property type="entry name" value="P-loop_NTPase"/>
</dbReference>
<accession>A0A376VFL0</accession>
<evidence type="ECO:0000313" key="3">
    <source>
        <dbReference type="Proteomes" id="UP000254495"/>
    </source>
</evidence>
<dbReference type="Pfam" id="PF00005">
    <property type="entry name" value="ABC_tran"/>
    <property type="match status" value="1"/>
</dbReference>
<evidence type="ECO:0000313" key="2">
    <source>
        <dbReference type="EMBL" id="STJ09550.1"/>
    </source>
</evidence>
<dbReference type="Proteomes" id="UP000254495">
    <property type="component" value="Unassembled WGS sequence"/>
</dbReference>
<evidence type="ECO:0000259" key="1">
    <source>
        <dbReference type="Pfam" id="PF00005"/>
    </source>
</evidence>
<dbReference type="GO" id="GO:0005524">
    <property type="term" value="F:ATP binding"/>
    <property type="evidence" value="ECO:0007669"/>
    <property type="project" value="UniProtKB-KW"/>
</dbReference>